<sequence>MGMINIKLAMNPINVNIIIYFLACCITFVHVPTIRTAIKKLIQYISCIDKAYFLL</sequence>
<name>A0AAI8FUJ9_FRATH</name>
<gene>
    <name evidence="2" type="ORF">AW21_384</name>
</gene>
<dbReference type="EMBL" id="CP009694">
    <property type="protein sequence ID" value="AJI59969.1"/>
    <property type="molecule type" value="Genomic_DNA"/>
</dbReference>
<feature type="transmembrane region" description="Helical" evidence="1">
    <location>
        <begin position="12"/>
        <end position="31"/>
    </location>
</feature>
<evidence type="ECO:0000256" key="1">
    <source>
        <dbReference type="SAM" id="Phobius"/>
    </source>
</evidence>
<protein>
    <submittedName>
        <fullName evidence="2">Uncharacterized protein</fullName>
    </submittedName>
</protein>
<evidence type="ECO:0000313" key="3">
    <source>
        <dbReference type="Proteomes" id="UP000031874"/>
    </source>
</evidence>
<evidence type="ECO:0000313" key="2">
    <source>
        <dbReference type="EMBL" id="AJI59969.1"/>
    </source>
</evidence>
<proteinExistence type="predicted"/>
<keyword evidence="1" id="KW-1133">Transmembrane helix</keyword>
<keyword evidence="1" id="KW-0812">Transmembrane</keyword>
<dbReference type="Proteomes" id="UP000031874">
    <property type="component" value="Chromosome"/>
</dbReference>
<dbReference type="AlphaFoldDB" id="A0AAI8FUJ9"/>
<reference evidence="2 3" key="1">
    <citation type="journal article" date="2015" name="Genome Announc.">
        <title>Genome sequencing of 18 francisella strains to aid in assay development and testing.</title>
        <authorList>
            <person name="Johnson S.L."/>
            <person name="Daligault H.E."/>
            <person name="Davenport K.W."/>
            <person name="Coyne S.R."/>
            <person name="Frey K.G."/>
            <person name="Koroleva G.I."/>
            <person name="Broomall S.M."/>
            <person name="Bishop-Lilly K.A."/>
            <person name="Bruce D.C."/>
            <person name="Chertkov O."/>
            <person name="Freitas T."/>
            <person name="Jaissle J."/>
            <person name="Ladner J.T."/>
            <person name="Rosenzweig C.N."/>
            <person name="Gibbons H.S."/>
            <person name="Palacios G.F."/>
            <person name="Redden C.L."/>
            <person name="Xu Y."/>
            <person name="Minogue T.D."/>
            <person name="Chain P.S."/>
        </authorList>
    </citation>
    <scope>NUCLEOTIDE SEQUENCE [LARGE SCALE GENOMIC DNA]</scope>
    <source>
        <strain evidence="2 3">LVS</strain>
    </source>
</reference>
<keyword evidence="1" id="KW-0472">Membrane</keyword>
<organism evidence="2 3">
    <name type="scientific">Francisella tularensis subsp. holarctica (strain LVS)</name>
    <dbReference type="NCBI Taxonomy" id="376619"/>
    <lineage>
        <taxon>Bacteria</taxon>
        <taxon>Pseudomonadati</taxon>
        <taxon>Pseudomonadota</taxon>
        <taxon>Gammaproteobacteria</taxon>
        <taxon>Thiotrichales</taxon>
        <taxon>Francisellaceae</taxon>
        <taxon>Francisella</taxon>
    </lineage>
</organism>
<accession>A0AAI8FUJ9</accession>